<name>A0ACC0I9A8_9ERIC</name>
<sequence length="110" mass="11982">MVAAVMTNNGGDCASQIPLPIPSSLGRSPWSTLGLPRCSANIWQELVQQIKSNGMMPGVALKPRTPIEDVHPLLDGENPVEMVIVMNVESRFGGQKFILEMIDKKEIPIT</sequence>
<dbReference type="Proteomes" id="UP001060215">
    <property type="component" value="Chromosome 2"/>
</dbReference>
<reference evidence="1 2" key="1">
    <citation type="journal article" date="2022" name="Plant J.">
        <title>Chromosome-level genome of Camellia lanceoleosa provides a valuable resource for understanding genome evolution and self-incompatibility.</title>
        <authorList>
            <person name="Gong W."/>
            <person name="Xiao S."/>
            <person name="Wang L."/>
            <person name="Liao Z."/>
            <person name="Chang Y."/>
            <person name="Mo W."/>
            <person name="Hu G."/>
            <person name="Li W."/>
            <person name="Zhao G."/>
            <person name="Zhu H."/>
            <person name="Hu X."/>
            <person name="Ji K."/>
            <person name="Xiang X."/>
            <person name="Song Q."/>
            <person name="Yuan D."/>
            <person name="Jin S."/>
            <person name="Zhang L."/>
        </authorList>
    </citation>
    <scope>NUCLEOTIDE SEQUENCE [LARGE SCALE GENOMIC DNA]</scope>
    <source>
        <strain evidence="1">SQ_2022a</strain>
    </source>
</reference>
<evidence type="ECO:0000313" key="2">
    <source>
        <dbReference type="Proteomes" id="UP001060215"/>
    </source>
</evidence>
<organism evidence="1 2">
    <name type="scientific">Camellia lanceoleosa</name>
    <dbReference type="NCBI Taxonomy" id="1840588"/>
    <lineage>
        <taxon>Eukaryota</taxon>
        <taxon>Viridiplantae</taxon>
        <taxon>Streptophyta</taxon>
        <taxon>Embryophyta</taxon>
        <taxon>Tracheophyta</taxon>
        <taxon>Spermatophyta</taxon>
        <taxon>Magnoliopsida</taxon>
        <taxon>eudicotyledons</taxon>
        <taxon>Gunneridae</taxon>
        <taxon>Pentapetalae</taxon>
        <taxon>asterids</taxon>
        <taxon>Ericales</taxon>
        <taxon>Theaceae</taxon>
        <taxon>Camellia</taxon>
    </lineage>
</organism>
<keyword evidence="2" id="KW-1185">Reference proteome</keyword>
<comment type="caution">
    <text evidence="1">The sequence shown here is derived from an EMBL/GenBank/DDBJ whole genome shotgun (WGS) entry which is preliminary data.</text>
</comment>
<proteinExistence type="predicted"/>
<gene>
    <name evidence="1" type="ORF">LOK49_LG04G02195</name>
</gene>
<dbReference type="EMBL" id="CM045759">
    <property type="protein sequence ID" value="KAI8020541.1"/>
    <property type="molecule type" value="Genomic_DNA"/>
</dbReference>
<evidence type="ECO:0000313" key="1">
    <source>
        <dbReference type="EMBL" id="KAI8020541.1"/>
    </source>
</evidence>
<accession>A0ACC0I9A8</accession>
<protein>
    <submittedName>
        <fullName evidence="1">Ribulose-phosphate 3-epimerase, cytoplasmic isoform</fullName>
    </submittedName>
</protein>